<protein>
    <submittedName>
        <fullName evidence="21">DNA-directed DNA polymerase</fullName>
    </submittedName>
</protein>
<evidence type="ECO:0000256" key="14">
    <source>
        <dbReference type="ARBA" id="ARBA00022918"/>
    </source>
</evidence>
<evidence type="ECO:0000256" key="4">
    <source>
        <dbReference type="ARBA" id="ARBA00022670"/>
    </source>
</evidence>
<keyword evidence="4" id="KW-0645">Protease</keyword>
<dbReference type="PANTHER" id="PTHR42648">
    <property type="entry name" value="TRANSPOSASE, PUTATIVE-RELATED"/>
    <property type="match status" value="1"/>
</dbReference>
<proteinExistence type="predicted"/>
<dbReference type="GO" id="GO:0003964">
    <property type="term" value="F:RNA-directed DNA polymerase activity"/>
    <property type="evidence" value="ECO:0007669"/>
    <property type="project" value="UniProtKB-KW"/>
</dbReference>
<evidence type="ECO:0000256" key="2">
    <source>
        <dbReference type="ARBA" id="ARBA00022578"/>
    </source>
</evidence>
<evidence type="ECO:0000256" key="17">
    <source>
        <dbReference type="ARBA" id="ARBA00023172"/>
    </source>
</evidence>
<evidence type="ECO:0000256" key="5">
    <source>
        <dbReference type="ARBA" id="ARBA00022695"/>
    </source>
</evidence>
<keyword evidence="16" id="KW-0917">Virion maturation</keyword>
<keyword evidence="22" id="KW-1185">Reference proteome</keyword>
<comment type="caution">
    <text evidence="21">The sequence shown here is derived from an EMBL/GenBank/DDBJ whole genome shotgun (WGS) entry which is preliminary data.</text>
</comment>
<keyword evidence="2" id="KW-0815">Transposition</keyword>
<evidence type="ECO:0000256" key="16">
    <source>
        <dbReference type="ARBA" id="ARBA00023113"/>
    </source>
</evidence>
<keyword evidence="13" id="KW-0229">DNA integration</keyword>
<comment type="function">
    <text evidence="1">The aspartyl protease (PR) mediates the proteolytic cleavages of the Gag and Gag-Pol polyproteins after assembly of the VLP.</text>
</comment>
<gene>
    <name evidence="21" type="ORF">SmJEL517_g06212</name>
</gene>
<dbReference type="Pfam" id="PF22936">
    <property type="entry name" value="Pol_BBD"/>
    <property type="match status" value="1"/>
</dbReference>
<evidence type="ECO:0000313" key="21">
    <source>
        <dbReference type="EMBL" id="TPX30173.1"/>
    </source>
</evidence>
<feature type="domain" description="Integrase catalytic" evidence="20">
    <location>
        <begin position="287"/>
        <end position="455"/>
    </location>
</feature>
<dbReference type="GO" id="GO:0015074">
    <property type="term" value="P:DNA integration"/>
    <property type="evidence" value="ECO:0007669"/>
    <property type="project" value="UniProtKB-KW"/>
</dbReference>
<keyword evidence="11" id="KW-0067">ATP-binding</keyword>
<dbReference type="GO" id="GO:0003676">
    <property type="term" value="F:nucleic acid binding"/>
    <property type="evidence" value="ECO:0007669"/>
    <property type="project" value="InterPro"/>
</dbReference>
<dbReference type="GeneID" id="42007435"/>
<evidence type="ECO:0000256" key="13">
    <source>
        <dbReference type="ARBA" id="ARBA00022908"/>
    </source>
</evidence>
<dbReference type="PANTHER" id="PTHR42648:SF11">
    <property type="entry name" value="TRANSPOSON TY4-P GAG-POL POLYPROTEIN"/>
    <property type="match status" value="1"/>
</dbReference>
<dbReference type="InterPro" id="IPR036397">
    <property type="entry name" value="RNaseH_sf"/>
</dbReference>
<evidence type="ECO:0000256" key="15">
    <source>
        <dbReference type="ARBA" id="ARBA00022932"/>
    </source>
</evidence>
<dbReference type="OrthoDB" id="7691805at2759"/>
<accession>A0A507BY18</accession>
<evidence type="ECO:0000256" key="10">
    <source>
        <dbReference type="ARBA" id="ARBA00022801"/>
    </source>
</evidence>
<dbReference type="GO" id="GO:0032196">
    <property type="term" value="P:transposition"/>
    <property type="evidence" value="ECO:0007669"/>
    <property type="project" value="UniProtKB-KW"/>
</dbReference>
<evidence type="ECO:0000256" key="7">
    <source>
        <dbReference type="ARBA" id="ARBA00022723"/>
    </source>
</evidence>
<dbReference type="SUPFAM" id="SSF53098">
    <property type="entry name" value="Ribonuclease H-like"/>
    <property type="match status" value="1"/>
</dbReference>
<keyword evidence="17" id="KW-0233">DNA recombination</keyword>
<dbReference type="Pfam" id="PF13976">
    <property type="entry name" value="gag_pre-integrs"/>
    <property type="match status" value="1"/>
</dbReference>
<evidence type="ECO:0000256" key="12">
    <source>
        <dbReference type="ARBA" id="ARBA00022842"/>
    </source>
</evidence>
<keyword evidence="5" id="KW-0548">Nucleotidyltransferase</keyword>
<dbReference type="GO" id="GO:0006508">
    <property type="term" value="P:proteolysis"/>
    <property type="evidence" value="ECO:0007669"/>
    <property type="project" value="UniProtKB-KW"/>
</dbReference>
<dbReference type="GO" id="GO:0004519">
    <property type="term" value="F:endonuclease activity"/>
    <property type="evidence" value="ECO:0007669"/>
    <property type="project" value="UniProtKB-KW"/>
</dbReference>
<comment type="catalytic activity">
    <reaction evidence="18">
        <text>DNA(n) + a 2'-deoxyribonucleoside 5'-triphosphate = DNA(n+1) + diphosphate</text>
        <dbReference type="Rhea" id="RHEA:22508"/>
        <dbReference type="Rhea" id="RHEA-COMP:17339"/>
        <dbReference type="Rhea" id="RHEA-COMP:17340"/>
        <dbReference type="ChEBI" id="CHEBI:33019"/>
        <dbReference type="ChEBI" id="CHEBI:61560"/>
        <dbReference type="ChEBI" id="CHEBI:173112"/>
        <dbReference type="EC" id="2.7.7.49"/>
    </reaction>
</comment>
<evidence type="ECO:0000313" key="22">
    <source>
        <dbReference type="Proteomes" id="UP000319731"/>
    </source>
</evidence>
<evidence type="ECO:0000256" key="11">
    <source>
        <dbReference type="ARBA" id="ARBA00022840"/>
    </source>
</evidence>
<keyword evidence="9" id="KW-0255">Endonuclease</keyword>
<dbReference type="InterPro" id="IPR039537">
    <property type="entry name" value="Retrotran_Ty1/copia-like"/>
</dbReference>
<evidence type="ECO:0000256" key="8">
    <source>
        <dbReference type="ARBA" id="ARBA00022741"/>
    </source>
</evidence>
<dbReference type="STRING" id="1806994.A0A507BY18"/>
<organism evidence="21 22">
    <name type="scientific">Synchytrium microbalum</name>
    <dbReference type="NCBI Taxonomy" id="1806994"/>
    <lineage>
        <taxon>Eukaryota</taxon>
        <taxon>Fungi</taxon>
        <taxon>Fungi incertae sedis</taxon>
        <taxon>Chytridiomycota</taxon>
        <taxon>Chytridiomycota incertae sedis</taxon>
        <taxon>Chytridiomycetes</taxon>
        <taxon>Synchytriales</taxon>
        <taxon>Synchytriaceae</taxon>
        <taxon>Synchytrium</taxon>
    </lineage>
</organism>
<dbReference type="InterPro" id="IPR054722">
    <property type="entry name" value="PolX-like_BBD"/>
</dbReference>
<keyword evidence="15 21" id="KW-0808">Transferase</keyword>
<dbReference type="GO" id="GO:0008233">
    <property type="term" value="F:peptidase activity"/>
    <property type="evidence" value="ECO:0007669"/>
    <property type="project" value="UniProtKB-KW"/>
</dbReference>
<evidence type="ECO:0000256" key="6">
    <source>
        <dbReference type="ARBA" id="ARBA00022722"/>
    </source>
</evidence>
<name>A0A507BY18_9FUNG</name>
<dbReference type="Proteomes" id="UP000319731">
    <property type="component" value="Unassembled WGS sequence"/>
</dbReference>
<dbReference type="InterPro" id="IPR025724">
    <property type="entry name" value="GAG-pre-integrase_dom"/>
</dbReference>
<keyword evidence="7" id="KW-0479">Metal-binding</keyword>
<evidence type="ECO:0000256" key="19">
    <source>
        <dbReference type="ARBA" id="ARBA00049244"/>
    </source>
</evidence>
<dbReference type="Gene3D" id="3.30.420.10">
    <property type="entry name" value="Ribonuclease H-like superfamily/Ribonuclease H"/>
    <property type="match status" value="1"/>
</dbReference>
<evidence type="ECO:0000256" key="3">
    <source>
        <dbReference type="ARBA" id="ARBA00022612"/>
    </source>
</evidence>
<evidence type="ECO:0000256" key="1">
    <source>
        <dbReference type="ARBA" id="ARBA00002180"/>
    </source>
</evidence>
<dbReference type="GO" id="GO:0005634">
    <property type="term" value="C:nucleus"/>
    <property type="evidence" value="ECO:0007669"/>
    <property type="project" value="UniProtKB-ARBA"/>
</dbReference>
<evidence type="ECO:0000256" key="18">
    <source>
        <dbReference type="ARBA" id="ARBA00048173"/>
    </source>
</evidence>
<dbReference type="Pfam" id="PF00665">
    <property type="entry name" value="rve"/>
    <property type="match status" value="1"/>
</dbReference>
<dbReference type="InterPro" id="IPR001584">
    <property type="entry name" value="Integrase_cat-core"/>
</dbReference>
<keyword evidence="15 21" id="KW-0239">DNA-directed DNA polymerase</keyword>
<reference evidence="21 22" key="1">
    <citation type="journal article" date="2019" name="Sci. Rep.">
        <title>Comparative genomics of chytrid fungi reveal insights into the obligate biotrophic and pathogenic lifestyle of Synchytrium endobioticum.</title>
        <authorList>
            <person name="van de Vossenberg B.T.L.H."/>
            <person name="Warris S."/>
            <person name="Nguyen H.D.T."/>
            <person name="van Gent-Pelzer M.P.E."/>
            <person name="Joly D.L."/>
            <person name="van de Geest H.C."/>
            <person name="Bonants P.J.M."/>
            <person name="Smith D.S."/>
            <person name="Levesque C.A."/>
            <person name="van der Lee T.A.J."/>
        </authorList>
    </citation>
    <scope>NUCLEOTIDE SEQUENCE [LARGE SCALE GENOMIC DNA]</scope>
    <source>
        <strain evidence="21 22">JEL517</strain>
    </source>
</reference>
<evidence type="ECO:0000259" key="20">
    <source>
        <dbReference type="PROSITE" id="PS50994"/>
    </source>
</evidence>
<keyword evidence="10" id="KW-0378">Hydrolase</keyword>
<dbReference type="EMBL" id="QEAO01000090">
    <property type="protein sequence ID" value="TPX30173.1"/>
    <property type="molecule type" value="Genomic_DNA"/>
</dbReference>
<dbReference type="GO" id="GO:0003887">
    <property type="term" value="F:DNA-directed DNA polymerase activity"/>
    <property type="evidence" value="ECO:0007669"/>
    <property type="project" value="UniProtKB-KW"/>
</dbReference>
<evidence type="ECO:0000256" key="9">
    <source>
        <dbReference type="ARBA" id="ARBA00022759"/>
    </source>
</evidence>
<keyword evidence="12" id="KW-0460">Magnesium</keyword>
<dbReference type="AlphaFoldDB" id="A0A507BY18"/>
<keyword evidence="8" id="KW-0547">Nucleotide-binding</keyword>
<dbReference type="PROSITE" id="PS50994">
    <property type="entry name" value="INTEGRASE"/>
    <property type="match status" value="1"/>
</dbReference>
<dbReference type="GO" id="GO:0005524">
    <property type="term" value="F:ATP binding"/>
    <property type="evidence" value="ECO:0007669"/>
    <property type="project" value="UniProtKB-KW"/>
</dbReference>
<keyword evidence="3" id="KW-1188">Viral release from host cell</keyword>
<feature type="non-terminal residue" evidence="21">
    <location>
        <position position="460"/>
    </location>
</feature>
<comment type="catalytic activity">
    <reaction evidence="19">
        <text>DNA(n) + a 2'-deoxyribonucleoside 5'-triphosphate = DNA(n+1) + diphosphate</text>
        <dbReference type="Rhea" id="RHEA:22508"/>
        <dbReference type="Rhea" id="RHEA-COMP:17339"/>
        <dbReference type="Rhea" id="RHEA-COMP:17340"/>
        <dbReference type="ChEBI" id="CHEBI:33019"/>
        <dbReference type="ChEBI" id="CHEBI:61560"/>
        <dbReference type="ChEBI" id="CHEBI:173112"/>
        <dbReference type="EC" id="2.7.7.7"/>
    </reaction>
</comment>
<dbReference type="RefSeq" id="XP_031021897.1">
    <property type="nucleotide sequence ID" value="XM_031172138.1"/>
</dbReference>
<keyword evidence="14" id="KW-0695">RNA-directed DNA polymerase</keyword>
<dbReference type="GO" id="GO:0006310">
    <property type="term" value="P:DNA recombination"/>
    <property type="evidence" value="ECO:0007669"/>
    <property type="project" value="UniProtKB-KW"/>
</dbReference>
<dbReference type="InterPro" id="IPR012337">
    <property type="entry name" value="RNaseH-like_sf"/>
</dbReference>
<sequence length="460" mass="50814">MENLKTLHDARETTLAYNTQVAANNSRISDNNNVYKKPDTNRNTRTFKSPATLVCFRCWDMGHSSSSSGCENAVRAFPGFSDQPKDPNIGHKNVAVCVQCWKSGHRKSECSGTSRPFPGIIRVTEAATITRNESSNWLLDGGASHHMTGDASCLVDSRPINNRVFGIGNTSLKVTGIGRVIGRVGDSTIILEDVLLVPNLARNLISEGLLYDQGSNNVYPLDISLHSPVVANVSLLDITTLWHRRLGHPSVNRMKSTLPDIDFDSHLDECRSCIRGKMSEDSYPASKSPKPSVLEVLAADVMGPFRKASRDGSIYYLAVLDIGSHYGWIIPLKNRADATPRIADLIRLLETQYSDCKIKGLQTDNAPEFTGKAMQEFLRSRGIIHRLTMAYSHAQNGAIERYNPTIQEHSKTIALKAHITPYEVLNGKAPTYDNLRIFGCDAICHDPTQLDKQNPRAIDA</sequence>
<dbReference type="GO" id="GO:0046872">
    <property type="term" value="F:metal ion binding"/>
    <property type="evidence" value="ECO:0007669"/>
    <property type="project" value="UniProtKB-KW"/>
</dbReference>
<keyword evidence="6" id="KW-0540">Nuclease</keyword>